<name>A0ABQ5CT58_9ASTR</name>
<gene>
    <name evidence="2" type="ORF">Tco_0909331</name>
</gene>
<reference evidence="2" key="1">
    <citation type="journal article" date="2022" name="Int. J. Mol. Sci.">
        <title>Draft Genome of Tanacetum Coccineum: Genomic Comparison of Closely Related Tanacetum-Family Plants.</title>
        <authorList>
            <person name="Yamashiro T."/>
            <person name="Shiraishi A."/>
            <person name="Nakayama K."/>
            <person name="Satake H."/>
        </authorList>
    </citation>
    <scope>NUCLEOTIDE SEQUENCE</scope>
</reference>
<feature type="domain" description="Retrotransposon gag" evidence="1">
    <location>
        <begin position="4"/>
        <end position="51"/>
    </location>
</feature>
<dbReference type="Pfam" id="PF03732">
    <property type="entry name" value="Retrotrans_gag"/>
    <property type="match status" value="1"/>
</dbReference>
<keyword evidence="3" id="KW-1185">Reference proteome</keyword>
<sequence>MLIRFQSSQAGSLHEQFFSISQNGTARDYVTTFEKMAAQLPGRRKEEERINHLKQDQEIYGGKEEDVGLNELGERGNGVVSKNGEFGEDIGSELLGERGGEILFGGGESGEGRRL</sequence>
<organism evidence="2 3">
    <name type="scientific">Tanacetum coccineum</name>
    <dbReference type="NCBI Taxonomy" id="301880"/>
    <lineage>
        <taxon>Eukaryota</taxon>
        <taxon>Viridiplantae</taxon>
        <taxon>Streptophyta</taxon>
        <taxon>Embryophyta</taxon>
        <taxon>Tracheophyta</taxon>
        <taxon>Spermatophyta</taxon>
        <taxon>Magnoliopsida</taxon>
        <taxon>eudicotyledons</taxon>
        <taxon>Gunneridae</taxon>
        <taxon>Pentapetalae</taxon>
        <taxon>asterids</taxon>
        <taxon>campanulids</taxon>
        <taxon>Asterales</taxon>
        <taxon>Asteraceae</taxon>
        <taxon>Asteroideae</taxon>
        <taxon>Anthemideae</taxon>
        <taxon>Anthemidinae</taxon>
        <taxon>Tanacetum</taxon>
    </lineage>
</organism>
<evidence type="ECO:0000313" key="3">
    <source>
        <dbReference type="Proteomes" id="UP001151760"/>
    </source>
</evidence>
<protein>
    <submittedName>
        <fullName evidence="2">Ankyrin repeat-containing protein</fullName>
    </submittedName>
</protein>
<comment type="caution">
    <text evidence="2">The sequence shown here is derived from an EMBL/GenBank/DDBJ whole genome shotgun (WGS) entry which is preliminary data.</text>
</comment>
<evidence type="ECO:0000313" key="2">
    <source>
        <dbReference type="EMBL" id="GJT29056.1"/>
    </source>
</evidence>
<evidence type="ECO:0000259" key="1">
    <source>
        <dbReference type="Pfam" id="PF03732"/>
    </source>
</evidence>
<dbReference type="InterPro" id="IPR005162">
    <property type="entry name" value="Retrotrans_gag_dom"/>
</dbReference>
<reference evidence="2" key="2">
    <citation type="submission" date="2022-01" db="EMBL/GenBank/DDBJ databases">
        <authorList>
            <person name="Yamashiro T."/>
            <person name="Shiraishi A."/>
            <person name="Satake H."/>
            <person name="Nakayama K."/>
        </authorList>
    </citation>
    <scope>NUCLEOTIDE SEQUENCE</scope>
</reference>
<proteinExistence type="predicted"/>
<accession>A0ABQ5CT58</accession>
<dbReference type="Proteomes" id="UP001151760">
    <property type="component" value="Unassembled WGS sequence"/>
</dbReference>
<dbReference type="EMBL" id="BQNB010014511">
    <property type="protein sequence ID" value="GJT29056.1"/>
    <property type="molecule type" value="Genomic_DNA"/>
</dbReference>